<evidence type="ECO:0000313" key="3">
    <source>
        <dbReference type="Proteomes" id="UP000319804"/>
    </source>
</evidence>
<dbReference type="InterPro" id="IPR002871">
    <property type="entry name" value="NIF_FeS_clus_asmbl_NifU_N"/>
</dbReference>
<accession>A0A4Y3UKR0</accession>
<protein>
    <submittedName>
        <fullName evidence="2">Nitrogen fixation NifU-like protein</fullName>
    </submittedName>
</protein>
<feature type="domain" description="NIF system FeS cluster assembly NifU N-terminal" evidence="1">
    <location>
        <begin position="8"/>
        <end position="135"/>
    </location>
</feature>
<dbReference type="SUPFAM" id="SSF82649">
    <property type="entry name" value="SufE/NifU"/>
    <property type="match status" value="1"/>
</dbReference>
<dbReference type="Pfam" id="PF01592">
    <property type="entry name" value="NifU_N"/>
    <property type="match status" value="1"/>
</dbReference>
<dbReference type="AlphaFoldDB" id="A0A4Y3UKR0"/>
<sequence>MNELDALYRELILDHSKHPQHFGLSTAEDAAGTTGESYQKNPVCGDEITLRAHVDGETITGVAWEGRGCSISQASASMLSDLVAEEGISRADAVTLVEGFREALRSRGKIELDEDVYGDAAALSGVSKFSARVKCAMLAWVALEDAIAKA</sequence>
<gene>
    <name evidence="2" type="ORF">FHX68_2846</name>
</gene>
<name>A0A4Y3UKR0_9MICO</name>
<dbReference type="EMBL" id="VFPS01000006">
    <property type="protein sequence ID" value="TQM90991.1"/>
    <property type="molecule type" value="Genomic_DNA"/>
</dbReference>
<keyword evidence="3" id="KW-1185">Reference proteome</keyword>
<evidence type="ECO:0000313" key="2">
    <source>
        <dbReference type="EMBL" id="TQM90991.1"/>
    </source>
</evidence>
<proteinExistence type="predicted"/>
<evidence type="ECO:0000259" key="1">
    <source>
        <dbReference type="Pfam" id="PF01592"/>
    </source>
</evidence>
<dbReference type="OrthoDB" id="9804157at2"/>
<comment type="caution">
    <text evidence="2">The sequence shown here is derived from an EMBL/GenBank/DDBJ whole genome shotgun (WGS) entry which is preliminary data.</text>
</comment>
<dbReference type="Gene3D" id="3.90.1010.10">
    <property type="match status" value="1"/>
</dbReference>
<dbReference type="RefSeq" id="WP_141380781.1">
    <property type="nucleotide sequence ID" value="NZ_BJNA01000033.1"/>
</dbReference>
<dbReference type="GO" id="GO:0016226">
    <property type="term" value="P:iron-sulfur cluster assembly"/>
    <property type="evidence" value="ECO:0007669"/>
    <property type="project" value="InterPro"/>
</dbReference>
<dbReference type="Proteomes" id="UP000319804">
    <property type="component" value="Unassembled WGS sequence"/>
</dbReference>
<dbReference type="GO" id="GO:0051536">
    <property type="term" value="F:iron-sulfur cluster binding"/>
    <property type="evidence" value="ECO:0007669"/>
    <property type="project" value="InterPro"/>
</dbReference>
<dbReference type="NCBIfam" id="TIGR01994">
    <property type="entry name" value="SUF_scaf_2"/>
    <property type="match status" value="1"/>
</dbReference>
<reference evidence="2 3" key="1">
    <citation type="submission" date="2019-06" db="EMBL/GenBank/DDBJ databases">
        <title>Sequencing the genomes of 1000 actinobacteria strains.</title>
        <authorList>
            <person name="Klenk H.-P."/>
        </authorList>
    </citation>
    <scope>NUCLEOTIDE SEQUENCE [LARGE SCALE GENOMIC DNA]</scope>
    <source>
        <strain evidence="2 3">DSM 20427</strain>
    </source>
</reference>
<organism evidence="2 3">
    <name type="scientific">Microbacterium lacticum</name>
    <dbReference type="NCBI Taxonomy" id="33885"/>
    <lineage>
        <taxon>Bacteria</taxon>
        <taxon>Bacillati</taxon>
        <taxon>Actinomycetota</taxon>
        <taxon>Actinomycetes</taxon>
        <taxon>Micrococcales</taxon>
        <taxon>Microbacteriaceae</taxon>
        <taxon>Microbacterium</taxon>
    </lineage>
</organism>
<dbReference type="PANTHER" id="PTHR10093">
    <property type="entry name" value="IRON-SULFUR CLUSTER ASSEMBLY ENZYME NIFU HOMOLOG"/>
    <property type="match status" value="1"/>
</dbReference>
<dbReference type="GO" id="GO:0005506">
    <property type="term" value="F:iron ion binding"/>
    <property type="evidence" value="ECO:0007669"/>
    <property type="project" value="InterPro"/>
</dbReference>
<dbReference type="CDD" id="cd06664">
    <property type="entry name" value="IscU_like"/>
    <property type="match status" value="1"/>
</dbReference>